<dbReference type="PaxDb" id="2903-EOD17034"/>
<dbReference type="GO" id="GO:0000175">
    <property type="term" value="F:3'-5'-RNA exonuclease activity"/>
    <property type="evidence" value="ECO:0007669"/>
    <property type="project" value="TreeGrafter"/>
</dbReference>
<organism evidence="2 3">
    <name type="scientific">Emiliania huxleyi (strain CCMP1516)</name>
    <dbReference type="NCBI Taxonomy" id="280463"/>
    <lineage>
        <taxon>Eukaryota</taxon>
        <taxon>Haptista</taxon>
        <taxon>Haptophyta</taxon>
        <taxon>Prymnesiophyceae</taxon>
        <taxon>Isochrysidales</taxon>
        <taxon>Noelaerhabdaceae</taxon>
        <taxon>Emiliania</taxon>
    </lineage>
</organism>
<dbReference type="Pfam" id="PF03372">
    <property type="entry name" value="Exo_endo_phos"/>
    <property type="match status" value="1"/>
</dbReference>
<accession>A0A0D3J0J9</accession>
<dbReference type="PANTHER" id="PTHR12121">
    <property type="entry name" value="CARBON CATABOLITE REPRESSOR PROTEIN 4"/>
    <property type="match status" value="1"/>
</dbReference>
<dbReference type="KEGG" id="ehx:EMIHUDRAFT_370153"/>
<dbReference type="Gene3D" id="3.60.10.10">
    <property type="entry name" value="Endonuclease/exonuclease/phosphatase"/>
    <property type="match status" value="1"/>
</dbReference>
<name>A0A0D3J0J9_EMIH1</name>
<dbReference type="PANTHER" id="PTHR12121:SF36">
    <property type="entry name" value="ENDONUCLEASE_EXONUCLEASE_PHOSPHATASE DOMAIN-CONTAINING PROTEIN"/>
    <property type="match status" value="1"/>
</dbReference>
<dbReference type="SUPFAM" id="SSF56219">
    <property type="entry name" value="DNase I-like"/>
    <property type="match status" value="1"/>
</dbReference>
<evidence type="ECO:0000259" key="1">
    <source>
        <dbReference type="Pfam" id="PF03372"/>
    </source>
</evidence>
<dbReference type="InterPro" id="IPR036691">
    <property type="entry name" value="Endo/exonu/phosph_ase_sf"/>
</dbReference>
<dbReference type="GeneID" id="17263183"/>
<dbReference type="InterPro" id="IPR050410">
    <property type="entry name" value="CCR4/nocturin_mRNA_transcr"/>
</dbReference>
<protein>
    <recommendedName>
        <fullName evidence="1">Endonuclease/exonuclease/phosphatase domain-containing protein</fullName>
    </recommendedName>
</protein>
<reference evidence="3" key="1">
    <citation type="journal article" date="2013" name="Nature">
        <title>Pan genome of the phytoplankton Emiliania underpins its global distribution.</title>
        <authorList>
            <person name="Read B.A."/>
            <person name="Kegel J."/>
            <person name="Klute M.J."/>
            <person name="Kuo A."/>
            <person name="Lefebvre S.C."/>
            <person name="Maumus F."/>
            <person name="Mayer C."/>
            <person name="Miller J."/>
            <person name="Monier A."/>
            <person name="Salamov A."/>
            <person name="Young J."/>
            <person name="Aguilar M."/>
            <person name="Claverie J.M."/>
            <person name="Frickenhaus S."/>
            <person name="Gonzalez K."/>
            <person name="Herman E.K."/>
            <person name="Lin Y.C."/>
            <person name="Napier J."/>
            <person name="Ogata H."/>
            <person name="Sarno A.F."/>
            <person name="Shmutz J."/>
            <person name="Schroeder D."/>
            <person name="de Vargas C."/>
            <person name="Verret F."/>
            <person name="von Dassow P."/>
            <person name="Valentin K."/>
            <person name="Van de Peer Y."/>
            <person name="Wheeler G."/>
            <person name="Dacks J.B."/>
            <person name="Delwiche C.F."/>
            <person name="Dyhrman S.T."/>
            <person name="Glockner G."/>
            <person name="John U."/>
            <person name="Richards T."/>
            <person name="Worden A.Z."/>
            <person name="Zhang X."/>
            <person name="Grigoriev I.V."/>
            <person name="Allen A.E."/>
            <person name="Bidle K."/>
            <person name="Borodovsky M."/>
            <person name="Bowler C."/>
            <person name="Brownlee C."/>
            <person name="Cock J.M."/>
            <person name="Elias M."/>
            <person name="Gladyshev V.N."/>
            <person name="Groth M."/>
            <person name="Guda C."/>
            <person name="Hadaegh A."/>
            <person name="Iglesias-Rodriguez M.D."/>
            <person name="Jenkins J."/>
            <person name="Jones B.M."/>
            <person name="Lawson T."/>
            <person name="Leese F."/>
            <person name="Lindquist E."/>
            <person name="Lobanov A."/>
            <person name="Lomsadze A."/>
            <person name="Malik S.B."/>
            <person name="Marsh M.E."/>
            <person name="Mackinder L."/>
            <person name="Mock T."/>
            <person name="Mueller-Roeber B."/>
            <person name="Pagarete A."/>
            <person name="Parker M."/>
            <person name="Probert I."/>
            <person name="Quesneville H."/>
            <person name="Raines C."/>
            <person name="Rensing S.A."/>
            <person name="Riano-Pachon D.M."/>
            <person name="Richier S."/>
            <person name="Rokitta S."/>
            <person name="Shiraiwa Y."/>
            <person name="Soanes D.M."/>
            <person name="van der Giezen M."/>
            <person name="Wahlund T.M."/>
            <person name="Williams B."/>
            <person name="Wilson W."/>
            <person name="Wolfe G."/>
            <person name="Wurch L.L."/>
        </authorList>
    </citation>
    <scope>NUCLEOTIDE SEQUENCE</scope>
</reference>
<dbReference type="InterPro" id="IPR005135">
    <property type="entry name" value="Endo/exonuclease/phosphatase"/>
</dbReference>
<dbReference type="HOGENOM" id="CLU_1498991_0_0_1"/>
<feature type="domain" description="Endonuclease/exonuclease/phosphatase" evidence="1">
    <location>
        <begin position="30"/>
        <end position="136"/>
    </location>
</feature>
<dbReference type="eggNOG" id="KOG2338">
    <property type="taxonomic scope" value="Eukaryota"/>
</dbReference>
<evidence type="ECO:0000313" key="2">
    <source>
        <dbReference type="EnsemblProtists" id="EOD17034"/>
    </source>
</evidence>
<dbReference type="EnsemblProtists" id="EOD17034">
    <property type="protein sequence ID" value="EOD17034"/>
    <property type="gene ID" value="EMIHUDRAFT_370153"/>
</dbReference>
<keyword evidence="3" id="KW-1185">Reference proteome</keyword>
<dbReference type="Proteomes" id="UP000013827">
    <property type="component" value="Unassembled WGS sequence"/>
</dbReference>
<dbReference type="RefSeq" id="XP_005769463.1">
    <property type="nucleotide sequence ID" value="XM_005769406.1"/>
</dbReference>
<reference evidence="2" key="2">
    <citation type="submission" date="2024-10" db="UniProtKB">
        <authorList>
            <consortium name="EnsemblProtists"/>
        </authorList>
    </citation>
    <scope>IDENTIFICATION</scope>
</reference>
<evidence type="ECO:0000313" key="3">
    <source>
        <dbReference type="Proteomes" id="UP000013827"/>
    </source>
</evidence>
<sequence>MRGSRPPKKPRAIAAEGSTLARAPPLLRVCSYNVLAQTHLETHSHLYRGAPPDALDGPTRLARLISQLAGLGADVLALQEVEPPVFAALSQALGACGVRGVYKQRTGAGQPDGVAVFLRTPRLQLLCVEEVEFAALAKREPDLVVPPPSAELALRLRRQADKGQVALLVTVLDTQSGGER</sequence>
<proteinExistence type="predicted"/>
<dbReference type="AlphaFoldDB" id="A0A0D3J0J9"/>